<reference evidence="1 2" key="1">
    <citation type="submission" date="2016-11" db="EMBL/GenBank/DDBJ databases">
        <title>Networking in microbes: conjugative elements and plasmids in the genus Alteromonas.</title>
        <authorList>
            <person name="Lopez-Perez M."/>
            <person name="Ramon-Marco N."/>
            <person name="Rodriguez-Valera F."/>
        </authorList>
    </citation>
    <scope>NUCLEOTIDE SEQUENCE [LARGE SCALE GENOMIC DNA]</scope>
    <source>
        <strain evidence="1 2">CP48</strain>
        <plasmid evidence="2">pamcp48-600</plasmid>
    </source>
</reference>
<dbReference type="AlphaFoldDB" id="A0AAC9JGC5"/>
<accession>A0AAC9JGC5</accession>
<dbReference type="RefSeq" id="WP_071960595.1">
    <property type="nucleotide sequence ID" value="NZ_CP018025.1"/>
</dbReference>
<organism evidence="1 2">
    <name type="scientific">Alteromonas mediterranea</name>
    <dbReference type="NCBI Taxonomy" id="314275"/>
    <lineage>
        <taxon>Bacteria</taxon>
        <taxon>Pseudomonadati</taxon>
        <taxon>Pseudomonadota</taxon>
        <taxon>Gammaproteobacteria</taxon>
        <taxon>Alteromonadales</taxon>
        <taxon>Alteromonadaceae</taxon>
        <taxon>Alteromonas/Salinimonas group</taxon>
        <taxon>Alteromonas</taxon>
    </lineage>
</organism>
<evidence type="ECO:0000313" key="1">
    <source>
        <dbReference type="EMBL" id="APD91985.1"/>
    </source>
</evidence>
<dbReference type="Proteomes" id="UP000182101">
    <property type="component" value="Plasmid pAMCP48-600"/>
</dbReference>
<geneLocation type="plasmid" evidence="2">
    <name>pamcp48-600</name>
</geneLocation>
<gene>
    <name evidence="1" type="ORF">BM524_18870</name>
</gene>
<proteinExistence type="predicted"/>
<evidence type="ECO:0000313" key="2">
    <source>
        <dbReference type="Proteomes" id="UP000182101"/>
    </source>
</evidence>
<dbReference type="EMBL" id="CP018025">
    <property type="protein sequence ID" value="APD91985.1"/>
    <property type="molecule type" value="Genomic_DNA"/>
</dbReference>
<sequence>MQGQLLSKEQFDNFIEQNVRPALQVVGTNLQNPNKLNQVAARMLGFGTYEEKLQPFHKRESNIRESIHFELCPFQGNKPTFKAHNIIVVLDDAEQAIYARILRSGEETQRVVEDGDTFAIRYSSKDEPTPDFSNIVVTQDDGKVSFDFPVTLPNGDIEKNHFSMVRTHEGIIIDVYYDIDASCELYDSIGLMFSDIDDDDYRWPEQAAFSVHAALPSCDGVCYQWLKPVCFDGETRFISIDTDEGCKPDLSAMLFTSPQEAREAVLDGRFDFYPEDVDGCVIVRVDKRIHEVFTA</sequence>
<keyword evidence="1" id="KW-0614">Plasmid</keyword>
<name>A0AAC9JGC5_9ALTE</name>
<protein>
    <submittedName>
        <fullName evidence="1">Uncharacterized protein</fullName>
    </submittedName>
</protein>